<dbReference type="Gene3D" id="1.20.1540.10">
    <property type="entry name" value="Rhomboid-like"/>
    <property type="match status" value="1"/>
</dbReference>
<evidence type="ECO:0000256" key="3">
    <source>
        <dbReference type="ARBA" id="ARBA00022692"/>
    </source>
</evidence>
<keyword evidence="3 7" id="KW-0812">Transmembrane</keyword>
<dbReference type="SUPFAM" id="SSF144091">
    <property type="entry name" value="Rhomboid-like"/>
    <property type="match status" value="1"/>
</dbReference>
<feature type="domain" description="DUF6576" evidence="9">
    <location>
        <begin position="255"/>
        <end position="292"/>
    </location>
</feature>
<keyword evidence="6 7" id="KW-0472">Membrane</keyword>
<dbReference type="PANTHER" id="PTHR43731">
    <property type="entry name" value="RHOMBOID PROTEASE"/>
    <property type="match status" value="1"/>
</dbReference>
<dbReference type="OrthoDB" id="680602at2"/>
<dbReference type="STRING" id="1194090.SAMN05443144_101317"/>
<keyword evidence="10" id="KW-0645">Protease</keyword>
<dbReference type="Proteomes" id="UP000184041">
    <property type="component" value="Unassembled WGS sequence"/>
</dbReference>
<keyword evidence="11" id="KW-1185">Reference proteome</keyword>
<dbReference type="GO" id="GO:0016020">
    <property type="term" value="C:membrane"/>
    <property type="evidence" value="ECO:0007669"/>
    <property type="project" value="UniProtKB-SubCell"/>
</dbReference>
<evidence type="ECO:0000256" key="6">
    <source>
        <dbReference type="ARBA" id="ARBA00023136"/>
    </source>
</evidence>
<sequence length="293" mass="32918">MQSMHSNESFSSSFKRGYRGLPVAIRTLITLNVAVFIFQVVLGIVSSTYGNALVQAFAFYPEWQTALFQPWRMVTYMFLHGGAFHLIFNMLWLWWMGRAVEEHLGPRTFTVIYMGAGIGGALLDILFAQIMGFNFVIGASGAVYGIMVAFAMLFPTMPIMLLLLPPIQARYVVAGLIALDVLLLGSQDGTARIVHLGGAGIGYLLMRAQTRGSNLSKWILPLEQFWYRLKGSYQQPKSKTKNKNMYSVSDVEVVDETEEQAELDQILEKISEKGYDGLTQEEKQKLFELSKKN</sequence>
<organism evidence="10 11">
    <name type="scientific">Fodinibius roseus</name>
    <dbReference type="NCBI Taxonomy" id="1194090"/>
    <lineage>
        <taxon>Bacteria</taxon>
        <taxon>Pseudomonadati</taxon>
        <taxon>Balneolota</taxon>
        <taxon>Balneolia</taxon>
        <taxon>Balneolales</taxon>
        <taxon>Balneolaceae</taxon>
        <taxon>Fodinibius</taxon>
    </lineage>
</organism>
<dbReference type="AlphaFoldDB" id="A0A1M4TKH2"/>
<keyword evidence="4" id="KW-0378">Hydrolase</keyword>
<evidence type="ECO:0000259" key="8">
    <source>
        <dbReference type="Pfam" id="PF01694"/>
    </source>
</evidence>
<dbReference type="InterPro" id="IPR046483">
    <property type="entry name" value="DUF6576"/>
</dbReference>
<dbReference type="InterPro" id="IPR050925">
    <property type="entry name" value="Rhomboid_protease_S54"/>
</dbReference>
<accession>A0A1M4TKH2</accession>
<name>A0A1M4TKH2_9BACT</name>
<protein>
    <submittedName>
        <fullName evidence="10">Membrane associated serine protease, rhomboid family</fullName>
    </submittedName>
</protein>
<feature type="transmembrane region" description="Helical" evidence="7">
    <location>
        <begin position="73"/>
        <end position="96"/>
    </location>
</feature>
<comment type="subcellular location">
    <subcellularLocation>
        <location evidence="1">Membrane</location>
        <topology evidence="1">Multi-pass membrane protein</topology>
    </subcellularLocation>
</comment>
<dbReference type="PANTHER" id="PTHR43731:SF14">
    <property type="entry name" value="PRESENILIN-ASSOCIATED RHOMBOID-LIKE PROTEIN, MITOCHONDRIAL"/>
    <property type="match status" value="1"/>
</dbReference>
<comment type="similarity">
    <text evidence="2">Belongs to the peptidase S54 family.</text>
</comment>
<evidence type="ECO:0000256" key="2">
    <source>
        <dbReference type="ARBA" id="ARBA00009045"/>
    </source>
</evidence>
<dbReference type="GO" id="GO:0004252">
    <property type="term" value="F:serine-type endopeptidase activity"/>
    <property type="evidence" value="ECO:0007669"/>
    <property type="project" value="InterPro"/>
</dbReference>
<evidence type="ECO:0000313" key="11">
    <source>
        <dbReference type="Proteomes" id="UP000184041"/>
    </source>
</evidence>
<gene>
    <name evidence="10" type="ORF">SAMN05443144_101317</name>
</gene>
<dbReference type="EMBL" id="FQUS01000001">
    <property type="protein sequence ID" value="SHE44960.1"/>
    <property type="molecule type" value="Genomic_DNA"/>
</dbReference>
<evidence type="ECO:0000256" key="1">
    <source>
        <dbReference type="ARBA" id="ARBA00004141"/>
    </source>
</evidence>
<evidence type="ECO:0000256" key="5">
    <source>
        <dbReference type="ARBA" id="ARBA00022989"/>
    </source>
</evidence>
<evidence type="ECO:0000259" key="9">
    <source>
        <dbReference type="Pfam" id="PF20216"/>
    </source>
</evidence>
<feature type="transmembrane region" description="Helical" evidence="7">
    <location>
        <begin position="108"/>
        <end position="127"/>
    </location>
</feature>
<dbReference type="Pfam" id="PF20216">
    <property type="entry name" value="DUF6576"/>
    <property type="match status" value="1"/>
</dbReference>
<feature type="domain" description="Peptidase S54 rhomboid" evidence="8">
    <location>
        <begin position="69"/>
        <end position="206"/>
    </location>
</feature>
<evidence type="ECO:0000256" key="7">
    <source>
        <dbReference type="SAM" id="Phobius"/>
    </source>
</evidence>
<proteinExistence type="inferred from homology"/>
<evidence type="ECO:0000313" key="10">
    <source>
        <dbReference type="EMBL" id="SHE44960.1"/>
    </source>
</evidence>
<feature type="transmembrane region" description="Helical" evidence="7">
    <location>
        <begin position="133"/>
        <end position="154"/>
    </location>
</feature>
<reference evidence="10 11" key="1">
    <citation type="submission" date="2016-11" db="EMBL/GenBank/DDBJ databases">
        <authorList>
            <person name="Jaros S."/>
            <person name="Januszkiewicz K."/>
            <person name="Wedrychowicz H."/>
        </authorList>
    </citation>
    <scope>NUCLEOTIDE SEQUENCE [LARGE SCALE GENOMIC DNA]</scope>
    <source>
        <strain evidence="10 11">DSM 21986</strain>
    </source>
</reference>
<evidence type="ECO:0000256" key="4">
    <source>
        <dbReference type="ARBA" id="ARBA00022801"/>
    </source>
</evidence>
<dbReference type="InterPro" id="IPR022764">
    <property type="entry name" value="Peptidase_S54_rhomboid_dom"/>
</dbReference>
<dbReference type="Pfam" id="PF01694">
    <property type="entry name" value="Rhomboid"/>
    <property type="match status" value="1"/>
</dbReference>
<dbReference type="GO" id="GO:0006508">
    <property type="term" value="P:proteolysis"/>
    <property type="evidence" value="ECO:0007669"/>
    <property type="project" value="UniProtKB-KW"/>
</dbReference>
<keyword evidence="5 7" id="KW-1133">Transmembrane helix</keyword>
<dbReference type="InterPro" id="IPR035952">
    <property type="entry name" value="Rhomboid-like_sf"/>
</dbReference>
<feature type="transmembrane region" description="Helical" evidence="7">
    <location>
        <begin position="21"/>
        <end position="45"/>
    </location>
</feature>